<keyword evidence="3" id="KW-0067">ATP-binding</keyword>
<dbReference type="RefSeq" id="WP_062760961.1">
    <property type="nucleotide sequence ID" value="NZ_BMSJ01000003.1"/>
</dbReference>
<sequence length="146" mass="15528">MQEARIARITHTFESGKGSASHARSIAAEFLGRLPGRRGAAVARRVVESTELVVSELVTNACKYAPGPIVLELHAAGGLLEVTVWDREPSTPTVRTADPGRIGRHGLELVVAVAESFEVRRAPVGKRVTARIVLDDDADPAQTQGG</sequence>
<reference evidence="4 5" key="2">
    <citation type="submission" date="2017-09" db="EMBL/GenBank/DDBJ databases">
        <authorList>
            <person name="Lee N."/>
            <person name="Cho B.-K."/>
        </authorList>
    </citation>
    <scope>NUCLEOTIDE SEQUENCE [LARGE SCALE GENOMIC DNA]</scope>
    <source>
        <strain evidence="4 5">ATCC 19740</strain>
    </source>
</reference>
<feature type="domain" description="Histidine kinase/HSP90-like ATPase" evidence="2">
    <location>
        <begin position="23"/>
        <end position="131"/>
    </location>
</feature>
<accession>A0AAV4KGC9</accession>
<dbReference type="InterPro" id="IPR050267">
    <property type="entry name" value="Anti-sigma-factor_SerPK"/>
</dbReference>
<dbReference type="PANTHER" id="PTHR35526">
    <property type="entry name" value="ANTI-SIGMA-F FACTOR RSBW-RELATED"/>
    <property type="match status" value="1"/>
</dbReference>
<dbReference type="GeneID" id="95452498"/>
<gene>
    <name evidence="4" type="ORF">CP977_01770</name>
    <name evidence="3" type="ORF">GCM10010497_22360</name>
</gene>
<dbReference type="GO" id="GO:0005524">
    <property type="term" value="F:ATP binding"/>
    <property type="evidence" value="ECO:0007669"/>
    <property type="project" value="UniProtKB-KW"/>
</dbReference>
<dbReference type="Proteomes" id="UP000326029">
    <property type="component" value="Chromosome"/>
</dbReference>
<dbReference type="InterPro" id="IPR036890">
    <property type="entry name" value="HATPase_C_sf"/>
</dbReference>
<keyword evidence="5" id="KW-1185">Reference proteome</keyword>
<protein>
    <submittedName>
        <fullName evidence="3">ATP-binding protein</fullName>
    </submittedName>
</protein>
<evidence type="ECO:0000256" key="1">
    <source>
        <dbReference type="ARBA" id="ARBA00022527"/>
    </source>
</evidence>
<proteinExistence type="predicted"/>
<dbReference type="CDD" id="cd16936">
    <property type="entry name" value="HATPase_RsbW-like"/>
    <property type="match status" value="1"/>
</dbReference>
<reference evidence="3 6" key="1">
    <citation type="journal article" date="2014" name="Int. J. Syst. Evol. Microbiol.">
        <title>Complete genome sequence of Corynebacterium casei LMG S-19264T (=DSM 44701T), isolated from a smear-ripened cheese.</title>
        <authorList>
            <consortium name="US DOE Joint Genome Institute (JGI-PGF)"/>
            <person name="Walter F."/>
            <person name="Albersmeier A."/>
            <person name="Kalinowski J."/>
            <person name="Ruckert C."/>
        </authorList>
    </citation>
    <scope>NUCLEOTIDE SEQUENCE [LARGE SCALE GENOMIC DNA]</scope>
    <source>
        <strain evidence="3 6">JCM 4205</strain>
    </source>
</reference>
<dbReference type="GO" id="GO:0004674">
    <property type="term" value="F:protein serine/threonine kinase activity"/>
    <property type="evidence" value="ECO:0007669"/>
    <property type="project" value="UniProtKB-KW"/>
</dbReference>
<evidence type="ECO:0000313" key="5">
    <source>
        <dbReference type="Proteomes" id="UP000326029"/>
    </source>
</evidence>
<keyword evidence="1" id="KW-0723">Serine/threonine-protein kinase</keyword>
<reference evidence="3" key="3">
    <citation type="submission" date="2023-08" db="EMBL/GenBank/DDBJ databases">
        <authorList>
            <person name="Sun Q."/>
            <person name="Ohkuma M."/>
        </authorList>
    </citation>
    <scope>NUCLEOTIDE SEQUENCE</scope>
    <source>
        <strain evidence="3">JCM 4205</strain>
    </source>
</reference>
<evidence type="ECO:0000313" key="4">
    <source>
        <dbReference type="EMBL" id="QEV31051.1"/>
    </source>
</evidence>
<organism evidence="3 6">
    <name type="scientific">Streptomyces cinereoruber</name>
    <dbReference type="NCBI Taxonomy" id="67260"/>
    <lineage>
        <taxon>Bacteria</taxon>
        <taxon>Bacillati</taxon>
        <taxon>Actinomycetota</taxon>
        <taxon>Actinomycetes</taxon>
        <taxon>Kitasatosporales</taxon>
        <taxon>Streptomycetaceae</taxon>
        <taxon>Streptomyces</taxon>
    </lineage>
</organism>
<name>A0AAV4KGC9_9ACTN</name>
<dbReference type="Gene3D" id="3.30.565.10">
    <property type="entry name" value="Histidine kinase-like ATPase, C-terminal domain"/>
    <property type="match status" value="1"/>
</dbReference>
<dbReference type="InterPro" id="IPR003594">
    <property type="entry name" value="HATPase_dom"/>
</dbReference>
<dbReference type="Proteomes" id="UP000642014">
    <property type="component" value="Unassembled WGS sequence"/>
</dbReference>
<dbReference type="PANTHER" id="PTHR35526:SF3">
    <property type="entry name" value="ANTI-SIGMA-F FACTOR RSBW"/>
    <property type="match status" value="1"/>
</dbReference>
<dbReference type="Pfam" id="PF13581">
    <property type="entry name" value="HATPase_c_2"/>
    <property type="match status" value="1"/>
</dbReference>
<keyword evidence="3" id="KW-0547">Nucleotide-binding</keyword>
<dbReference type="EMBL" id="BMSJ01000003">
    <property type="protein sequence ID" value="GGR19747.1"/>
    <property type="molecule type" value="Genomic_DNA"/>
</dbReference>
<keyword evidence="1" id="KW-0808">Transferase</keyword>
<dbReference type="SUPFAM" id="SSF55874">
    <property type="entry name" value="ATPase domain of HSP90 chaperone/DNA topoisomerase II/histidine kinase"/>
    <property type="match status" value="1"/>
</dbReference>
<evidence type="ECO:0000259" key="2">
    <source>
        <dbReference type="Pfam" id="PF13581"/>
    </source>
</evidence>
<evidence type="ECO:0000313" key="3">
    <source>
        <dbReference type="EMBL" id="GGR19747.1"/>
    </source>
</evidence>
<dbReference type="AlphaFoldDB" id="A0AAV4KGC9"/>
<evidence type="ECO:0000313" key="6">
    <source>
        <dbReference type="Proteomes" id="UP000642014"/>
    </source>
</evidence>
<keyword evidence="1" id="KW-0418">Kinase</keyword>
<dbReference type="EMBL" id="CP023693">
    <property type="protein sequence ID" value="QEV31051.1"/>
    <property type="molecule type" value="Genomic_DNA"/>
</dbReference>